<dbReference type="Proteomes" id="UP000299290">
    <property type="component" value="Unassembled WGS sequence"/>
</dbReference>
<accession>A0A4D4K6Y0</accession>
<dbReference type="EMBL" id="BJHV01000001">
    <property type="protein sequence ID" value="GDY42730.1"/>
    <property type="molecule type" value="Genomic_DNA"/>
</dbReference>
<proteinExistence type="predicted"/>
<evidence type="ECO:0000256" key="1">
    <source>
        <dbReference type="SAM" id="MobiDB-lite"/>
    </source>
</evidence>
<dbReference type="AlphaFoldDB" id="A0A4D4K6Y0"/>
<evidence type="ECO:0000313" key="3">
    <source>
        <dbReference type="Proteomes" id="UP000299290"/>
    </source>
</evidence>
<evidence type="ECO:0000313" key="2">
    <source>
        <dbReference type="EMBL" id="GDY42730.1"/>
    </source>
</evidence>
<evidence type="ECO:0008006" key="4">
    <source>
        <dbReference type="Google" id="ProtNLM"/>
    </source>
</evidence>
<organism evidence="2 3">
    <name type="scientific">Streptomyces antimycoticus</name>
    <dbReference type="NCBI Taxonomy" id="68175"/>
    <lineage>
        <taxon>Bacteria</taxon>
        <taxon>Bacillati</taxon>
        <taxon>Actinomycetota</taxon>
        <taxon>Actinomycetes</taxon>
        <taxon>Kitasatosporales</taxon>
        <taxon>Streptomycetaceae</taxon>
        <taxon>Streptomyces</taxon>
        <taxon>Streptomyces violaceusniger group</taxon>
    </lineage>
</organism>
<protein>
    <recommendedName>
        <fullName evidence="4">MacB-like periplasmic core domain-containing protein</fullName>
    </recommendedName>
</protein>
<feature type="compositionally biased region" description="Basic residues" evidence="1">
    <location>
        <begin position="207"/>
        <end position="217"/>
    </location>
</feature>
<keyword evidence="3" id="KW-1185">Reference proteome</keyword>
<feature type="region of interest" description="Disordered" evidence="1">
    <location>
        <begin position="193"/>
        <end position="217"/>
    </location>
</feature>
<name>A0A4D4K6Y0_9ACTN</name>
<sequence>MLAMAFSSTLVFMHTSEDHAGDRRRRAGIVADQVISAPDGLPSGTAARAGSVRGVAASVGLLRTGVLVPVGSGDGRWLRTASTQGVSGSGRDLAAVQDLDVRKGRLDALGPGRVAVDELLAKAAHARVGRRLALHLPDGTRLSTTVVAIYGRGLGIAELTLPRAALAGRVTSSFDSDVLVRDAEGADRKAVAAALGRSVSRSPTGTAKRRPRTRTGS</sequence>
<gene>
    <name evidence="2" type="ORF">SANT12839_036120</name>
</gene>
<reference evidence="2 3" key="1">
    <citation type="journal article" date="2020" name="Int. J. Syst. Evol. Microbiol.">
        <title>Reclassification of Streptomyces castelarensis and Streptomyces sporoclivatus as later heterotypic synonyms of Streptomyces antimycoticus.</title>
        <authorList>
            <person name="Komaki H."/>
            <person name="Tamura T."/>
        </authorList>
    </citation>
    <scope>NUCLEOTIDE SEQUENCE [LARGE SCALE GENOMIC DNA]</scope>
    <source>
        <strain evidence="2 3">NBRC 12839</strain>
    </source>
</reference>
<comment type="caution">
    <text evidence="2">The sequence shown here is derived from an EMBL/GenBank/DDBJ whole genome shotgun (WGS) entry which is preliminary data.</text>
</comment>